<evidence type="ECO:0000313" key="1">
    <source>
        <dbReference type="Ensembl" id="ENSCAFP00845005360.1"/>
    </source>
</evidence>
<reference evidence="1" key="2">
    <citation type="submission" date="2025-08" db="UniProtKB">
        <authorList>
            <consortium name="Ensembl"/>
        </authorList>
    </citation>
    <scope>IDENTIFICATION</scope>
    <source>
        <strain evidence="1">Boxer</strain>
    </source>
</reference>
<sequence>MRPRDLLEGKTWDLSLSNSPSQQAITCWQIQRPEAFSRWQETDMLEMETQKAVPVSFPFSSGMILPTALVVPVEAGMMFWAAPWPSHHSSPEGGHPWSSGWQRSHGLLGGNDRMDFWVATIAWIMIPSMMLKLS</sequence>
<accession>A0A8I3MVV8</accession>
<keyword evidence="2" id="KW-1185">Reference proteome</keyword>
<name>A0A8I3MVV8_CANLF</name>
<dbReference type="GeneTree" id="ENSGT00990000209266"/>
<protein>
    <submittedName>
        <fullName evidence="1">Uncharacterized protein</fullName>
    </submittedName>
</protein>
<dbReference type="Ensembl" id="ENSCAFT00845006742.1">
    <property type="protein sequence ID" value="ENSCAFP00845005360.1"/>
    <property type="gene ID" value="ENSCAFG00845003779.1"/>
</dbReference>
<dbReference type="AlphaFoldDB" id="A0A8I3MVV8"/>
<reference evidence="1" key="1">
    <citation type="submission" date="2020-03" db="EMBL/GenBank/DDBJ databases">
        <title>Long-read based genome assembly of a Labrador retriever dog.</title>
        <authorList>
            <person name="Eory L."/>
            <person name="Zhang W."/>
            <person name="Schoenebeck J."/>
        </authorList>
    </citation>
    <scope>NUCLEOTIDE SEQUENCE [LARGE SCALE GENOMIC DNA]</scope>
    <source>
        <strain evidence="1">Labrador retriever</strain>
    </source>
</reference>
<evidence type="ECO:0000313" key="2">
    <source>
        <dbReference type="Proteomes" id="UP000805418"/>
    </source>
</evidence>
<dbReference type="Proteomes" id="UP000805418">
    <property type="component" value="Chromosome 7"/>
</dbReference>
<reference evidence="1" key="3">
    <citation type="submission" date="2025-09" db="UniProtKB">
        <authorList>
            <consortium name="Ensembl"/>
        </authorList>
    </citation>
    <scope>IDENTIFICATION</scope>
    <source>
        <strain evidence="1">Boxer</strain>
    </source>
</reference>
<proteinExistence type="predicted"/>
<organism evidence="1 2">
    <name type="scientific">Canis lupus familiaris</name>
    <name type="common">Dog</name>
    <name type="synonym">Canis familiaris</name>
    <dbReference type="NCBI Taxonomy" id="9615"/>
    <lineage>
        <taxon>Eukaryota</taxon>
        <taxon>Metazoa</taxon>
        <taxon>Chordata</taxon>
        <taxon>Craniata</taxon>
        <taxon>Vertebrata</taxon>
        <taxon>Euteleostomi</taxon>
        <taxon>Mammalia</taxon>
        <taxon>Eutheria</taxon>
        <taxon>Laurasiatheria</taxon>
        <taxon>Carnivora</taxon>
        <taxon>Caniformia</taxon>
        <taxon>Canidae</taxon>
        <taxon>Canis</taxon>
    </lineage>
</organism>